<comment type="catalytic activity">
    <reaction evidence="11 12">
        <text>a quinone + NADH + 5 H(+)(in) = a quinol + NAD(+) + 4 H(+)(out)</text>
        <dbReference type="Rhea" id="RHEA:57888"/>
        <dbReference type="ChEBI" id="CHEBI:15378"/>
        <dbReference type="ChEBI" id="CHEBI:24646"/>
        <dbReference type="ChEBI" id="CHEBI:57540"/>
        <dbReference type="ChEBI" id="CHEBI:57945"/>
        <dbReference type="ChEBI" id="CHEBI:132124"/>
    </reaction>
</comment>
<dbReference type="InterPro" id="IPR009010">
    <property type="entry name" value="Asp_de-COase-like_dom_sf"/>
</dbReference>
<evidence type="ECO:0000256" key="6">
    <source>
        <dbReference type="ARBA" id="ARBA00022723"/>
    </source>
</evidence>
<dbReference type="GO" id="GO:0051539">
    <property type="term" value="F:4 iron, 4 sulfur cluster binding"/>
    <property type="evidence" value="ECO:0007669"/>
    <property type="project" value="UniProtKB-KW"/>
</dbReference>
<dbReference type="InterPro" id="IPR054351">
    <property type="entry name" value="NADH_UbQ_OxRdtase_ferredoxin"/>
</dbReference>
<dbReference type="EMBL" id="LQCI01000034">
    <property type="protein sequence ID" value="KZB81930.1"/>
    <property type="molecule type" value="Genomic_DNA"/>
</dbReference>
<comment type="similarity">
    <text evidence="2 12">Belongs to the complex I 75 kDa subunit family.</text>
</comment>
<feature type="domain" description="4Fe-4S Mo/W bis-MGD-type" evidence="14">
    <location>
        <begin position="255"/>
        <end position="311"/>
    </location>
</feature>
<dbReference type="Pfam" id="PF22117">
    <property type="entry name" value="Fer4_Nqo3"/>
    <property type="match status" value="1"/>
</dbReference>
<dbReference type="SUPFAM" id="SSF54292">
    <property type="entry name" value="2Fe-2S ferredoxin-like"/>
    <property type="match status" value="1"/>
</dbReference>
<dbReference type="GO" id="GO:0042773">
    <property type="term" value="P:ATP synthesis coupled electron transport"/>
    <property type="evidence" value="ECO:0007669"/>
    <property type="project" value="InterPro"/>
</dbReference>
<dbReference type="PROSITE" id="PS51839">
    <property type="entry name" value="4FE4S_HC3"/>
    <property type="match status" value="1"/>
</dbReference>
<dbReference type="PROSITE" id="PS00642">
    <property type="entry name" value="COMPLEX1_75K_2"/>
    <property type="match status" value="1"/>
</dbReference>
<comment type="cofactor">
    <cofactor evidence="12">
        <name>[2Fe-2S] cluster</name>
        <dbReference type="ChEBI" id="CHEBI:190135"/>
    </cofactor>
    <text evidence="12">Binds 1 [2Fe-2S] cluster per subunit.</text>
</comment>
<evidence type="ECO:0000256" key="12">
    <source>
        <dbReference type="RuleBase" id="RU003525"/>
    </source>
</evidence>
<dbReference type="InterPro" id="IPR019574">
    <property type="entry name" value="NADH_UbQ_OxRdtase_Gsu_4Fe4S-bd"/>
</dbReference>
<dbReference type="GO" id="GO:0046872">
    <property type="term" value="F:metal ion binding"/>
    <property type="evidence" value="ECO:0007669"/>
    <property type="project" value="UniProtKB-UniRule"/>
</dbReference>
<dbReference type="GO" id="GO:0003954">
    <property type="term" value="F:NADH dehydrogenase activity"/>
    <property type="evidence" value="ECO:0007669"/>
    <property type="project" value="TreeGrafter"/>
</dbReference>
<dbReference type="PROSITE" id="PS51085">
    <property type="entry name" value="2FE2S_FER_2"/>
    <property type="match status" value="1"/>
</dbReference>
<keyword evidence="7 12" id="KW-1278">Translocase</keyword>
<evidence type="ECO:0000256" key="9">
    <source>
        <dbReference type="ARBA" id="ARBA00023014"/>
    </source>
</evidence>
<dbReference type="PANTHER" id="PTHR43105:SF12">
    <property type="entry name" value="NADH-QUINONE OXIDOREDUCTASE SUBUNIT G"/>
    <property type="match status" value="1"/>
</dbReference>
<evidence type="ECO:0000256" key="8">
    <source>
        <dbReference type="ARBA" id="ARBA00023004"/>
    </source>
</evidence>
<dbReference type="Gene3D" id="3.30.70.20">
    <property type="match status" value="1"/>
</dbReference>
<dbReference type="PROSITE" id="PS51669">
    <property type="entry name" value="4FE4S_MOW_BIS_MGD"/>
    <property type="match status" value="1"/>
</dbReference>
<dbReference type="CDD" id="cd00207">
    <property type="entry name" value="fer2"/>
    <property type="match status" value="1"/>
</dbReference>
<dbReference type="SMART" id="SM00926">
    <property type="entry name" value="Molybdop_Fe4S4"/>
    <property type="match status" value="1"/>
</dbReference>
<evidence type="ECO:0000256" key="3">
    <source>
        <dbReference type="ARBA" id="ARBA00022485"/>
    </source>
</evidence>
<dbReference type="InterPro" id="IPR000283">
    <property type="entry name" value="NADH_UbQ_OxRdtase_75kDa_su_CS"/>
</dbReference>
<dbReference type="AlphaFoldDB" id="A0A154MCD1"/>
<dbReference type="Gene3D" id="2.20.25.90">
    <property type="entry name" value="ADC-like domains"/>
    <property type="match status" value="1"/>
</dbReference>
<dbReference type="OrthoDB" id="9810782at2"/>
<dbReference type="InterPro" id="IPR006656">
    <property type="entry name" value="Mopterin_OxRdtase"/>
</dbReference>
<name>A0A154MCD1_9PSEU</name>
<keyword evidence="19" id="KW-1185">Reference proteome</keyword>
<evidence type="ECO:0000313" key="19">
    <source>
        <dbReference type="Proteomes" id="UP000186883"/>
    </source>
</evidence>
<dbReference type="InterPro" id="IPR050123">
    <property type="entry name" value="Prok_molybdopt-oxidoreductase"/>
</dbReference>
<evidence type="ECO:0000256" key="5">
    <source>
        <dbReference type="ARBA" id="ARBA00022719"/>
    </source>
</evidence>
<keyword evidence="8 12" id="KW-0408">Iron</keyword>
<evidence type="ECO:0000259" key="15">
    <source>
        <dbReference type="PROSITE" id="PS51839"/>
    </source>
</evidence>
<dbReference type="InterPro" id="IPR001041">
    <property type="entry name" value="2Fe-2S_ferredoxin-type"/>
</dbReference>
<dbReference type="RefSeq" id="WP_061980068.1">
    <property type="nucleotide sequence ID" value="NZ_FOPQ01000001.1"/>
</dbReference>
<keyword evidence="9 12" id="KW-0411">Iron-sulfur</keyword>
<keyword evidence="10 12" id="KW-0520">NAD</keyword>
<dbReference type="Pfam" id="PF00384">
    <property type="entry name" value="Molybdopterin"/>
    <property type="match status" value="1"/>
</dbReference>
<dbReference type="PROSITE" id="PS00643">
    <property type="entry name" value="COMPLEX1_75K_3"/>
    <property type="match status" value="1"/>
</dbReference>
<dbReference type="NCBIfam" id="TIGR01973">
    <property type="entry name" value="NuoG"/>
    <property type="match status" value="1"/>
</dbReference>
<dbReference type="Proteomes" id="UP000076321">
    <property type="component" value="Unassembled WGS sequence"/>
</dbReference>
<dbReference type="FunFam" id="3.10.20.740:FF:000001">
    <property type="entry name" value="NADH-quinone oxidoreductase subunit G"/>
    <property type="match status" value="1"/>
</dbReference>
<dbReference type="SUPFAM" id="SSF54862">
    <property type="entry name" value="4Fe-4S ferredoxins"/>
    <property type="match status" value="1"/>
</dbReference>
<dbReference type="GO" id="GO:0016020">
    <property type="term" value="C:membrane"/>
    <property type="evidence" value="ECO:0007669"/>
    <property type="project" value="InterPro"/>
</dbReference>
<organism evidence="16 18">
    <name type="scientific">Amycolatopsis regifaucium</name>
    <dbReference type="NCBI Taxonomy" id="546365"/>
    <lineage>
        <taxon>Bacteria</taxon>
        <taxon>Bacillati</taxon>
        <taxon>Actinomycetota</taxon>
        <taxon>Actinomycetes</taxon>
        <taxon>Pseudonocardiales</taxon>
        <taxon>Pseudonocardiaceae</taxon>
        <taxon>Amycolatopsis</taxon>
    </lineage>
</organism>
<evidence type="ECO:0000313" key="16">
    <source>
        <dbReference type="EMBL" id="KZB81930.1"/>
    </source>
</evidence>
<dbReference type="Pfam" id="PF13510">
    <property type="entry name" value="Fer2_4"/>
    <property type="match status" value="1"/>
</dbReference>
<evidence type="ECO:0000256" key="7">
    <source>
        <dbReference type="ARBA" id="ARBA00022967"/>
    </source>
</evidence>
<evidence type="ECO:0000313" key="17">
    <source>
        <dbReference type="EMBL" id="OKA05999.1"/>
    </source>
</evidence>
<accession>A0A154MCD1</accession>
<dbReference type="PROSITE" id="PS00641">
    <property type="entry name" value="COMPLEX1_75K_1"/>
    <property type="match status" value="1"/>
</dbReference>
<dbReference type="InterPro" id="IPR006963">
    <property type="entry name" value="Mopterin_OxRdtase_4Fe-4S_dom"/>
</dbReference>
<dbReference type="SUPFAM" id="SSF50692">
    <property type="entry name" value="ADC-like"/>
    <property type="match status" value="1"/>
</dbReference>
<evidence type="ECO:0000313" key="18">
    <source>
        <dbReference type="Proteomes" id="UP000076321"/>
    </source>
</evidence>
<dbReference type="Pfam" id="PF10588">
    <property type="entry name" value="NADH-G_4Fe-4S_3"/>
    <property type="match status" value="1"/>
</dbReference>
<evidence type="ECO:0000259" key="13">
    <source>
        <dbReference type="PROSITE" id="PS51085"/>
    </source>
</evidence>
<keyword evidence="5 12" id="KW-0874">Quinone</keyword>
<proteinExistence type="inferred from homology"/>
<reference evidence="16 18" key="1">
    <citation type="submission" date="2015-12" db="EMBL/GenBank/DDBJ databases">
        <title>Amycolatopsis regifaucium genome sequencing and assembly.</title>
        <authorList>
            <person name="Mayilraj S."/>
        </authorList>
    </citation>
    <scope>NUCLEOTIDE SEQUENCE [LARGE SCALE GENOMIC DNA]</scope>
    <source>
        <strain evidence="16 18">GY080</strain>
    </source>
</reference>
<dbReference type="InterPro" id="IPR010228">
    <property type="entry name" value="NADH_UbQ_OxRdtase_Gsu"/>
</dbReference>
<dbReference type="Proteomes" id="UP000186883">
    <property type="component" value="Unassembled WGS sequence"/>
</dbReference>
<sequence length="828" mass="88452">MTIAPDKPGTEVEETPVPEGHVKLVIDGETVIAPKGELLIRTAERLGTVIPRFCDHPLLDPAGACRQCLVEVEMGGRPMPKPQASCTMTVADGMVVKTQLTSAVADKAQQGVMELLLINHPLDCPVCDKGGECPLQNQALAHGRADSRFVDTKRTFPKPLPISSQVLLDRERCVLCQRCTRFSREIAGDPFIELLERGAHQQIGTAETADVLDLASRTTSGQPFQSYFSGNVIQICPVGALTSAAYRFRSRPFDLVSAPSVCEHCSSGCAERTDFRRGKVMRKLAGDDPEVNEEWICDKGRFAFRYATAEDRIRRPLVRNADGVLEEASWTDALRAAATGLAKARDGKGAAVLTGGRLTVEDAYAYSKFARIALGTNDIDFRARPHSAEELNFLAAHVVGTTPESGVTFGEIERARTVLCVAFEPEDEAPIVFLRLRKAARKNRTRVVHLGQWTTSSVRKTFGELLACAPGAEAAAIDGIAQHAQDVDQALIAEGSVILVGERAAEVPGLFSALHRLVERTGARLAWIPRRAGERGALAAGAAPTLLPGGRPVTDASARAEVEKAWGVTLPATEGRDTTAILKAAAENGLDGLLVGGVEPDDLPDPGLALRALVNAKFVVSLELRHSAVTEHADVVLPIAPSVEKAGSYLNWEGRRREFAITLEGTGALPDCRVLDTLAVEMDADLFTQTPAAAAADLAKLPAREMKDAFIADFAMKDAFIARPEPANGQVLLATWRQLIDNGSLQDDEPHLKGTQREVVAKLSAKTAEGLGKTVKVSTERGSITLPIEVADLPDGVVWLPGNSDGSAVRASLGAGHGSTVNLTGGEK</sequence>
<dbReference type="EMBL" id="LOBU02000015">
    <property type="protein sequence ID" value="OKA05999.1"/>
    <property type="molecule type" value="Genomic_DNA"/>
</dbReference>
<dbReference type="Pfam" id="PF22151">
    <property type="entry name" value="Fer4_NDSU1"/>
    <property type="match status" value="1"/>
</dbReference>
<gene>
    <name evidence="17" type="ORF">ATP06_0222810</name>
    <name evidence="16" type="ORF">AVL48_08185</name>
</gene>
<reference evidence="17 19" key="2">
    <citation type="submission" date="2016-11" db="EMBL/GenBank/DDBJ databases">
        <title>Genome sequencing of Amycolatopsis regifaucium.</title>
        <authorList>
            <person name="Mayilraj S."/>
            <person name="Kaur N."/>
        </authorList>
    </citation>
    <scope>NUCLEOTIDE SEQUENCE [LARGE SCALE GENOMIC DNA]</scope>
    <source>
        <strain evidence="17 19">GY080</strain>
    </source>
</reference>
<comment type="caution">
    <text evidence="16">The sequence shown here is derived from an EMBL/GenBank/DDBJ whole genome shotgun (WGS) entry which is preliminary data.</text>
</comment>
<evidence type="ECO:0000256" key="2">
    <source>
        <dbReference type="ARBA" id="ARBA00005404"/>
    </source>
</evidence>
<dbReference type="PANTHER" id="PTHR43105">
    <property type="entry name" value="RESPIRATORY NITRATE REDUCTASE"/>
    <property type="match status" value="1"/>
</dbReference>
<dbReference type="EC" id="7.1.1.-" evidence="12"/>
<evidence type="ECO:0000256" key="11">
    <source>
        <dbReference type="ARBA" id="ARBA00047712"/>
    </source>
</evidence>
<feature type="domain" description="2Fe-2S ferredoxin-type" evidence="13">
    <location>
        <begin position="20"/>
        <end position="102"/>
    </location>
</feature>
<keyword evidence="4 12" id="KW-0001">2Fe-2S</keyword>
<protein>
    <recommendedName>
        <fullName evidence="12">NADH-quinone oxidoreductase</fullName>
        <ecNumber evidence="12">7.1.1.-</ecNumber>
    </recommendedName>
</protein>
<dbReference type="SUPFAM" id="SSF53706">
    <property type="entry name" value="Formate dehydrogenase/DMSO reductase, domains 1-3"/>
    <property type="match status" value="1"/>
</dbReference>
<evidence type="ECO:0000259" key="14">
    <source>
        <dbReference type="PROSITE" id="PS51669"/>
    </source>
</evidence>
<dbReference type="GO" id="GO:0048038">
    <property type="term" value="F:quinone binding"/>
    <property type="evidence" value="ECO:0007669"/>
    <property type="project" value="UniProtKB-UniRule"/>
</dbReference>
<feature type="domain" description="4Fe-4S His(Cys)3-ligated-type" evidence="15">
    <location>
        <begin position="104"/>
        <end position="143"/>
    </location>
</feature>
<comment type="cofactor">
    <cofactor evidence="1 12">
        <name>[4Fe-4S] cluster</name>
        <dbReference type="ChEBI" id="CHEBI:49883"/>
    </cofactor>
</comment>
<dbReference type="SMART" id="SM00929">
    <property type="entry name" value="NADH-G_4Fe-4S_3"/>
    <property type="match status" value="1"/>
</dbReference>
<keyword evidence="3 12" id="KW-0004">4Fe-4S</keyword>
<evidence type="ECO:0000256" key="4">
    <source>
        <dbReference type="ARBA" id="ARBA00022714"/>
    </source>
</evidence>
<keyword evidence="6 12" id="KW-0479">Metal-binding</keyword>
<dbReference type="Gene3D" id="3.40.50.740">
    <property type="match status" value="2"/>
</dbReference>
<dbReference type="InterPro" id="IPR036010">
    <property type="entry name" value="2Fe-2S_ferredoxin-like_sf"/>
</dbReference>
<evidence type="ECO:0000256" key="10">
    <source>
        <dbReference type="ARBA" id="ARBA00023027"/>
    </source>
</evidence>
<dbReference type="Gene3D" id="3.10.20.740">
    <property type="match status" value="1"/>
</dbReference>
<dbReference type="Gene3D" id="3.40.228.10">
    <property type="entry name" value="Dimethylsulfoxide Reductase, domain 2"/>
    <property type="match status" value="1"/>
</dbReference>
<evidence type="ECO:0000256" key="1">
    <source>
        <dbReference type="ARBA" id="ARBA00001966"/>
    </source>
</evidence>
<dbReference type="GO" id="GO:0051537">
    <property type="term" value="F:2 iron, 2 sulfur cluster binding"/>
    <property type="evidence" value="ECO:0007669"/>
    <property type="project" value="UniProtKB-UniRule"/>
</dbReference>
<dbReference type="GO" id="GO:0008137">
    <property type="term" value="F:NADH dehydrogenase (ubiquinone) activity"/>
    <property type="evidence" value="ECO:0007669"/>
    <property type="project" value="UniProtKB-UniRule"/>
</dbReference>
<dbReference type="NCBIfam" id="NF005895">
    <property type="entry name" value="PRK07860.1"/>
    <property type="match status" value="1"/>
</dbReference>
<comment type="function">
    <text evidence="12">NDH-1 shuttles electrons from NADH, via FMN and iron-sulfur (Fe-S) centers, to quinones in the respiratory chain. Couples the redox reaction to proton translocation (for every two electrons transferred, four hydrogen ions are translocated across the cytoplasmic membrane), and thus conserves the redox energy in a proton gradient.</text>
</comment>